<feature type="region of interest" description="Disordered" evidence="7">
    <location>
        <begin position="300"/>
        <end position="368"/>
    </location>
</feature>
<keyword evidence="3" id="KW-0238">DNA-binding</keyword>
<accession>A0A8C4ZH63</accession>
<proteinExistence type="predicted"/>
<feature type="domain" description="BHLH" evidence="8">
    <location>
        <begin position="551"/>
        <end position="605"/>
    </location>
</feature>
<keyword evidence="2" id="KW-0805">Transcription regulation</keyword>
<dbReference type="GO" id="GO:0000978">
    <property type="term" value="F:RNA polymerase II cis-regulatory region sequence-specific DNA binding"/>
    <property type="evidence" value="ECO:0007669"/>
    <property type="project" value="TreeGrafter"/>
</dbReference>
<feature type="compositionally biased region" description="Pro residues" evidence="7">
    <location>
        <begin position="499"/>
        <end position="510"/>
    </location>
</feature>
<organism evidence="9 10">
    <name type="scientific">Gadus morhua</name>
    <name type="common">Atlantic cod</name>
    <dbReference type="NCBI Taxonomy" id="8049"/>
    <lineage>
        <taxon>Eukaryota</taxon>
        <taxon>Metazoa</taxon>
        <taxon>Chordata</taxon>
        <taxon>Craniata</taxon>
        <taxon>Vertebrata</taxon>
        <taxon>Euteleostomi</taxon>
        <taxon>Actinopterygii</taxon>
        <taxon>Neopterygii</taxon>
        <taxon>Teleostei</taxon>
        <taxon>Neoteleostei</taxon>
        <taxon>Acanthomorphata</taxon>
        <taxon>Zeiogadaria</taxon>
        <taxon>Gadariae</taxon>
        <taxon>Gadiformes</taxon>
        <taxon>Gadoidei</taxon>
        <taxon>Gadidae</taxon>
        <taxon>Gadus</taxon>
    </lineage>
</organism>
<evidence type="ECO:0000256" key="2">
    <source>
        <dbReference type="ARBA" id="ARBA00023015"/>
    </source>
</evidence>
<feature type="region of interest" description="Disordered" evidence="7">
    <location>
        <begin position="753"/>
        <end position="774"/>
    </location>
</feature>
<evidence type="ECO:0000256" key="4">
    <source>
        <dbReference type="ARBA" id="ARBA00023163"/>
    </source>
</evidence>
<dbReference type="SUPFAM" id="SSF47459">
    <property type="entry name" value="HLH, helix-loop-helix DNA-binding domain"/>
    <property type="match status" value="1"/>
</dbReference>
<dbReference type="Proteomes" id="UP000694546">
    <property type="component" value="Chromosome 7"/>
</dbReference>
<feature type="compositionally biased region" description="Acidic residues" evidence="7">
    <location>
        <begin position="21"/>
        <end position="34"/>
    </location>
</feature>
<comment type="subcellular location">
    <subcellularLocation>
        <location evidence="1">Nucleus</location>
    </subcellularLocation>
</comment>
<name>A0A8C4ZH63_GADMO</name>
<feature type="compositionally biased region" description="Basic and acidic residues" evidence="7">
    <location>
        <begin position="758"/>
        <end position="774"/>
    </location>
</feature>
<evidence type="ECO:0000313" key="9">
    <source>
        <dbReference type="Ensembl" id="ENSGMOP00000013223.2"/>
    </source>
</evidence>
<evidence type="ECO:0000256" key="7">
    <source>
        <dbReference type="SAM" id="MobiDB-lite"/>
    </source>
</evidence>
<reference evidence="9" key="2">
    <citation type="submission" date="2025-09" db="UniProtKB">
        <authorList>
            <consortium name="Ensembl"/>
        </authorList>
    </citation>
    <scope>IDENTIFICATION</scope>
</reference>
<feature type="coiled-coil region" evidence="6">
    <location>
        <begin position="602"/>
        <end position="636"/>
    </location>
</feature>
<dbReference type="PANTHER" id="PTHR15741">
    <property type="entry name" value="BASIC HELIX-LOOP-HELIX ZIP TRANSCRIPTION FACTOR"/>
    <property type="match status" value="1"/>
</dbReference>
<dbReference type="Pfam" id="PF00010">
    <property type="entry name" value="HLH"/>
    <property type="match status" value="1"/>
</dbReference>
<keyword evidence="5" id="KW-0539">Nucleus</keyword>
<dbReference type="CDD" id="cd21771">
    <property type="entry name" value="NES2-NLS_ChREBP"/>
    <property type="match status" value="1"/>
</dbReference>
<dbReference type="GeneTree" id="ENSGT00940000159210"/>
<evidence type="ECO:0000256" key="3">
    <source>
        <dbReference type="ARBA" id="ARBA00023125"/>
    </source>
</evidence>
<dbReference type="InterPro" id="IPR052207">
    <property type="entry name" value="Max-like/E-box_TFs"/>
</dbReference>
<reference evidence="9" key="1">
    <citation type="submission" date="2025-08" db="UniProtKB">
        <authorList>
            <consortium name="Ensembl"/>
        </authorList>
    </citation>
    <scope>IDENTIFICATION</scope>
</reference>
<keyword evidence="4" id="KW-0804">Transcription</keyword>
<keyword evidence="10" id="KW-1185">Reference proteome</keyword>
<evidence type="ECO:0000256" key="5">
    <source>
        <dbReference type="ARBA" id="ARBA00023242"/>
    </source>
</evidence>
<sequence>MARRTSPDRSGPSNQNQLPDSESDSDTEGDEQDPEVGPTGPWSVRSLIRTQVIHSGHFMVSSPHSDSTPRRRKSGPWYDFDTVNRTWCQTYTFGPLSAGSLSIDPTLNRLFECMSLAYSGKIASPKWKNFKGLRLLWRDKIRLNNAIWRAWYIQYLEKRRTAVCGFVTPLEGSEAEAHRKPEAIVLEGSYWKRRIEVVIKEYHKWRIYYKKRLQKNKDDFFSMLQQDQLYRSELEKWSNQIYQEPEAAPEEAHMFDLDCFLSNTSDTLFTMTQKPCPWSSDRHNTYTSNADMIQPALTPLQPNLDDFMDIPGTPGEPSGSHLSQVASSIPRPEQARSGGDCDSYQYPGLIPSSSPYGQQQQQQLYPNPPVPVSVANPFLYPPLPPLPCHKYAYVDAPGGAATSTVITHTASSLSSPGSDMQPHSGYLYLQAACHSAGTYPPSVAMSSPDPAQHGAEVLPAPAGTSHCFPVGPVPGAGLGAGGKHMQKTAEARGDRPAVLPGPPAPAPDPAPSTSATSCLAKLLCSTSHHGSRARQYTPVLSRPLQDVQTETRRITHISAEQKRRFNIKMGFDTLHNLVTTLNSQPSIKISKATTLHKTAEYIGKMQQERSTLQEETQRLREEIQLLNSAINVCQQQLPATGAPITRQRFDHMRQRFREYVQTQTLQNWKFWIFSIIVEPLFESYNAVVSTATMEELCRTTLSWLDQHCSLPSLRPMVLSSLRLLSTSTSILSDPGRLPEQATLAVTQGQGVSCTPTLGDDRPLQPLRRENTHHM</sequence>
<dbReference type="GO" id="GO:0005634">
    <property type="term" value="C:nucleus"/>
    <property type="evidence" value="ECO:0007669"/>
    <property type="project" value="UniProtKB-SubCell"/>
</dbReference>
<evidence type="ECO:0000313" key="10">
    <source>
        <dbReference type="Proteomes" id="UP000694546"/>
    </source>
</evidence>
<feature type="region of interest" description="Disordered" evidence="7">
    <location>
        <begin position="1"/>
        <end position="43"/>
    </location>
</feature>
<dbReference type="GO" id="GO:0000981">
    <property type="term" value="F:DNA-binding transcription factor activity, RNA polymerase II-specific"/>
    <property type="evidence" value="ECO:0007669"/>
    <property type="project" value="TreeGrafter"/>
</dbReference>
<evidence type="ECO:0000256" key="6">
    <source>
        <dbReference type="SAM" id="Coils"/>
    </source>
</evidence>
<dbReference type="PROSITE" id="PS50888">
    <property type="entry name" value="BHLH"/>
    <property type="match status" value="1"/>
</dbReference>
<protein>
    <recommendedName>
        <fullName evidence="8">BHLH domain-containing protein</fullName>
    </recommendedName>
</protein>
<evidence type="ECO:0000259" key="8">
    <source>
        <dbReference type="PROSITE" id="PS50888"/>
    </source>
</evidence>
<dbReference type="InterPro" id="IPR011598">
    <property type="entry name" value="bHLH_dom"/>
</dbReference>
<dbReference type="InterPro" id="IPR036638">
    <property type="entry name" value="HLH_DNA-bd_sf"/>
</dbReference>
<dbReference type="Gene3D" id="4.10.280.10">
    <property type="entry name" value="Helix-loop-helix DNA-binding domain"/>
    <property type="match status" value="1"/>
</dbReference>
<keyword evidence="6" id="KW-0175">Coiled coil</keyword>
<feature type="region of interest" description="Disordered" evidence="7">
    <location>
        <begin position="479"/>
        <end position="515"/>
    </location>
</feature>
<dbReference type="Ensembl" id="ENSGMOT00000013574.2">
    <property type="protein sequence ID" value="ENSGMOP00000013223.2"/>
    <property type="gene ID" value="ENSGMOG00000012357.2"/>
</dbReference>
<evidence type="ECO:0000256" key="1">
    <source>
        <dbReference type="ARBA" id="ARBA00004123"/>
    </source>
</evidence>
<dbReference type="PANTHER" id="PTHR15741:SF41">
    <property type="entry name" value="CARBOHYDRATE-RESPONSIVE ELEMENT-BINDING PROTEIN-LIKE"/>
    <property type="match status" value="1"/>
</dbReference>
<dbReference type="GO" id="GO:0046983">
    <property type="term" value="F:protein dimerization activity"/>
    <property type="evidence" value="ECO:0007669"/>
    <property type="project" value="InterPro"/>
</dbReference>
<dbReference type="SMART" id="SM00353">
    <property type="entry name" value="HLH"/>
    <property type="match status" value="1"/>
</dbReference>
<dbReference type="AlphaFoldDB" id="A0A8C4ZH63"/>